<evidence type="ECO:0000313" key="1">
    <source>
        <dbReference type="EMBL" id="SDK39083.1"/>
    </source>
</evidence>
<accession>A0ABY0QH11</accession>
<dbReference type="EMBL" id="LT629693">
    <property type="protein sequence ID" value="SDK39083.1"/>
    <property type="molecule type" value="Genomic_DNA"/>
</dbReference>
<gene>
    <name evidence="1" type="ORF">SAMN05444163_8001</name>
    <name evidence="2" type="ORF">SAMN05444163_8194</name>
</gene>
<reference evidence="1 3" key="1">
    <citation type="submission" date="2016-10" db="EMBL/GenBank/DDBJ databases">
        <authorList>
            <person name="Varghese N."/>
            <person name="Submissions S."/>
        </authorList>
    </citation>
    <scope>NUCLEOTIDE SEQUENCE [LARGE SCALE GENOMIC DNA]</scope>
    <source>
        <strain evidence="1 3">GAS524</strain>
    </source>
</reference>
<dbReference type="Proteomes" id="UP000198803">
    <property type="component" value="Chromosome I"/>
</dbReference>
<dbReference type="EMBL" id="LT629693">
    <property type="protein sequence ID" value="SDK47075.1"/>
    <property type="molecule type" value="Genomic_DNA"/>
</dbReference>
<evidence type="ECO:0000313" key="2">
    <source>
        <dbReference type="EMBL" id="SDK47075.1"/>
    </source>
</evidence>
<name>A0ABY0QH11_9BRAD</name>
<proteinExistence type="predicted"/>
<evidence type="ECO:0000313" key="3">
    <source>
        <dbReference type="Proteomes" id="UP000198803"/>
    </source>
</evidence>
<keyword evidence="3" id="KW-1185">Reference proteome</keyword>
<protein>
    <submittedName>
        <fullName evidence="1">Uncharacterized protein</fullName>
    </submittedName>
</protein>
<dbReference type="RefSeq" id="WP_091977036.1">
    <property type="nucleotide sequence ID" value="NZ_LT629693.1"/>
</dbReference>
<sequence>MKRVKRIQAKDPFTDVKVTVEIKSKNGWRSRDEMDRFSSSVASGIMHQLSASSHLKITLDKIKVG</sequence>
<organism evidence="1 3">
    <name type="scientific">Bradyrhizobium ottawaense</name>
    <dbReference type="NCBI Taxonomy" id="931866"/>
    <lineage>
        <taxon>Bacteria</taxon>
        <taxon>Pseudomonadati</taxon>
        <taxon>Pseudomonadota</taxon>
        <taxon>Alphaproteobacteria</taxon>
        <taxon>Hyphomicrobiales</taxon>
        <taxon>Nitrobacteraceae</taxon>
        <taxon>Bradyrhizobium</taxon>
    </lineage>
</organism>